<dbReference type="Gene3D" id="1.25.10.70">
    <property type="match status" value="1"/>
</dbReference>
<evidence type="ECO:0000256" key="4">
    <source>
        <dbReference type="ARBA" id="ARBA00022927"/>
    </source>
</evidence>
<organism evidence="14 15">
    <name type="scientific">Talaromyces islandicus</name>
    <name type="common">Penicillium islandicum</name>
    <dbReference type="NCBI Taxonomy" id="28573"/>
    <lineage>
        <taxon>Eukaryota</taxon>
        <taxon>Fungi</taxon>
        <taxon>Dikarya</taxon>
        <taxon>Ascomycota</taxon>
        <taxon>Pezizomycotina</taxon>
        <taxon>Eurotiomycetes</taxon>
        <taxon>Eurotiomycetidae</taxon>
        <taxon>Eurotiales</taxon>
        <taxon>Trichocomaceae</taxon>
        <taxon>Talaromyces</taxon>
        <taxon>Talaromyces sect. Islandici</taxon>
    </lineage>
</organism>
<accession>A0A0U1M3P1</accession>
<evidence type="ECO:0000256" key="6">
    <source>
        <dbReference type="ARBA" id="ARBA00023132"/>
    </source>
</evidence>
<dbReference type="STRING" id="28573.A0A0U1M3P1"/>
<proteinExistence type="inferred from homology"/>
<evidence type="ECO:0000256" key="5">
    <source>
        <dbReference type="ARBA" id="ARBA00023010"/>
    </source>
</evidence>
<evidence type="ECO:0000256" key="10">
    <source>
        <dbReference type="SAM" id="Coils"/>
    </source>
</evidence>
<feature type="coiled-coil region" evidence="10">
    <location>
        <begin position="1768"/>
        <end position="1802"/>
    </location>
</feature>
<keyword evidence="10" id="KW-0175">Coiled coil</keyword>
<dbReference type="Pfam" id="PF18378">
    <property type="entry name" value="Nup188_C"/>
    <property type="match status" value="1"/>
</dbReference>
<feature type="domain" description="Nuclear pore protein Nup188 C-terminal" evidence="12">
    <location>
        <begin position="1470"/>
        <end position="1837"/>
    </location>
</feature>
<dbReference type="GO" id="GO:0044611">
    <property type="term" value="C:nuclear pore inner ring"/>
    <property type="evidence" value="ECO:0007669"/>
    <property type="project" value="TreeGrafter"/>
</dbReference>
<evidence type="ECO:0000259" key="13">
    <source>
        <dbReference type="Pfam" id="PF21093"/>
    </source>
</evidence>
<name>A0A0U1M3P1_TALIS</name>
<dbReference type="GO" id="GO:0051028">
    <property type="term" value="P:mRNA transport"/>
    <property type="evidence" value="ECO:0007669"/>
    <property type="project" value="UniProtKB-KW"/>
</dbReference>
<evidence type="ECO:0000256" key="8">
    <source>
        <dbReference type="ARBA" id="ARBA00038387"/>
    </source>
</evidence>
<dbReference type="GO" id="GO:0017056">
    <property type="term" value="F:structural constituent of nuclear pore"/>
    <property type="evidence" value="ECO:0007669"/>
    <property type="project" value="InterPro"/>
</dbReference>
<dbReference type="InterPro" id="IPR018864">
    <property type="entry name" value="Nucleoporin_Nup188_N"/>
</dbReference>
<keyword evidence="15" id="KW-1185">Reference proteome</keyword>
<keyword evidence="5" id="KW-0811">Translocation</keyword>
<keyword evidence="4" id="KW-0653">Protein transport</keyword>
<feature type="domain" description="Nucleoporin Nup188 N-terminal subdomain III" evidence="13">
    <location>
        <begin position="723"/>
        <end position="1169"/>
    </location>
</feature>
<keyword evidence="7" id="KW-0539">Nucleus</keyword>
<gene>
    <name evidence="14" type="ORF">PISL3812_06679</name>
</gene>
<evidence type="ECO:0000256" key="1">
    <source>
        <dbReference type="ARBA" id="ARBA00004567"/>
    </source>
</evidence>
<dbReference type="OMA" id="HSWKFFA"/>
<sequence>MSKSLVARATLVPGWIVVVRFETCRRKLWVFFELSTELPPSDHLYQIFSGGLHRHCHLRSATKVSPESTRLLTNCLAPFEPPSAKSKSEFDSKTAAIHVDTSPQASYKIDEIKSDALWLSQKAGIDEVSALRIAVLEWQDRPKARLVGRFSEEEATSLQDATSVDNFRVSLAGPQLKEVLKRVNGGSDAGFSSEKQRRKRLQNIYLAERSHILKTSRKLLGLSLHDTVPADAGVVPRPNSPSDAAVNDSISSLGEQLFNGKKGEAESSLFLLSAIKSIQKRLADFQSEGGWLSASESDMETDAAWRTTLIDETVHTMQIILLHVQSLDTIPGGDVVLAWLKLMVEFHFMEPIIPPCEDPLVLRLSLQVLGSATTLALLKLPDSLALVMKNAGLSQADALSRSKPYFLSRQHITEINEIFLNTVSGGVLSASPAAFAWGAILLLMRDIGLAAKETREMEQFQSAVDSFQSNTPAASPIRTSEQTFYEELLDVVRVPAYGDDFVDILTVGSTENGQLFDVIANIASTVGTLSAVDDAVTAFWIRGSLLGIVRVSAQVMDYSPEILTATLSILESSPDNFRGHDGSVTFPSDPRYVFLNDDKLMERIFHVSRTRFPYESIPFLRLCRALIGKDGIDSHGASFVLNQLESMETFTQVVSPEFQGYETIREDENANFVSLMQPISMLASQQRKSKGSTQAETALVVTGSSQLQPMTTGQVVSESKPAVIMWYHNYSCIGFLGSWLEAWSTNGGDLPGTDEETIAEIISLLTDLLAAFYRADSQEDDSGPRKILEIASEGLDNCSDIVSVIYDILERNLQDSGGPLGIRGSVELVVACVRFLRVLVPILPNRIWPFLSRTSMLDSTGTGGRWSAIVSAAEVTSGDYPFLLSFVELFEAVVEDAISNSAVRKVTTREVARSGDVSERSAGVPSHVISRVLSSFVRSMVGVYNSTGNWRFKQVERKLQIEALLAKNLEKIIYYTYGIDGTENGTSKISGVFHESATYILEVLRPQSNDELPFNPVLRIIIDGLQTPSTTIYLWQSRLIEEQLIATLNLAIKLTQAAHLLHSPSSLLEDQLFKASSVLVKLYSSHHRYRLPVVTLLELLISRAAADSENEPPSLVGHLGSESTCLFLDVLAQFDNPLSDKTLFVSIWRLLSAFVSKRQQWLAIYLLTGSSPRDSLKLNTSSGKAPRMRSTPFLKTALDTLATIDQIDPSVSLALLGFISCSQEHWPWATVQLGSHTNFFSSVINYVAHLRLESQPIASQISLTQIAAITANLCAIYLHSAKEVRDQTFTKMLIPLVFWYAENAVDVSSYNASLHANLKKNFEMKYNGCRLQQFKRTSLESRPLGRDYYYDLSLSDRLLSFDFSWRGRKGQGFADEFERANLNLSLVEAQVNLFNSWKFFAIEHSTDFTPDKEIQKSMALVVRNCLLANTRPMPEEPIFTKLQQSRVDFALSMLQKLVEVGAEGPELLALLSVVWDTMRGRGTTYENALIHDDTEYYRSLLNVLFLALQFHVSRSSRSEPAEKKPDISPDLSIVLEVIKVVIAQGFRSLTTYLHDEPQRCSPKDFAIITAILQTALRVKNVERLYEQLVFHIEDNDTARYATTLFSWADQLTVEGDPVYGELSVIFLVELSAIPMLAEYLAVEAVLMKLSTSRLTRILRQGKGFGPFESVPRLYAIWTEGMLPLCLNLLFHVTRAAPEVAAFLNQFDGRLAGAADLFSNVHATTANPQTQRRICLSMASEAYSLALISFILEQYRAAGPSAGVDSQSIQELKWDKSQLKEDIEELLSRRANLRARIVATSEKELELTRQKPLDAASGAENRLEEKITKDLTAALTCLSGGEEA</sequence>
<dbReference type="GO" id="GO:0006606">
    <property type="term" value="P:protein import into nucleus"/>
    <property type="evidence" value="ECO:0007669"/>
    <property type="project" value="TreeGrafter"/>
</dbReference>
<protein>
    <recommendedName>
        <fullName evidence="9">Nucleoporin NUP188</fullName>
    </recommendedName>
</protein>
<evidence type="ECO:0000313" key="15">
    <source>
        <dbReference type="Proteomes" id="UP000054383"/>
    </source>
</evidence>
<reference evidence="14 15" key="1">
    <citation type="submission" date="2015-04" db="EMBL/GenBank/DDBJ databases">
        <authorList>
            <person name="Syromyatnikov M.Y."/>
            <person name="Popov V.N."/>
        </authorList>
    </citation>
    <scope>NUCLEOTIDE SEQUENCE [LARGE SCALE GENOMIC DNA]</scope>
    <source>
        <strain evidence="14">WF-38-12</strain>
    </source>
</reference>
<dbReference type="GO" id="GO:0006405">
    <property type="term" value="P:RNA export from nucleus"/>
    <property type="evidence" value="ECO:0007669"/>
    <property type="project" value="TreeGrafter"/>
</dbReference>
<feature type="domain" description="Nucleoporin Nup188 N-terminal" evidence="11">
    <location>
        <begin position="71"/>
        <end position="464"/>
    </location>
</feature>
<dbReference type="Proteomes" id="UP000054383">
    <property type="component" value="Unassembled WGS sequence"/>
</dbReference>
<evidence type="ECO:0000259" key="12">
    <source>
        <dbReference type="Pfam" id="PF18378"/>
    </source>
</evidence>
<dbReference type="Pfam" id="PF10487">
    <property type="entry name" value="Nup188_N"/>
    <property type="match status" value="1"/>
</dbReference>
<dbReference type="InterPro" id="IPR044840">
    <property type="entry name" value="Nup188"/>
</dbReference>
<dbReference type="EMBL" id="CVMT01000006">
    <property type="protein sequence ID" value="CRG89640.1"/>
    <property type="molecule type" value="Genomic_DNA"/>
</dbReference>
<dbReference type="InterPro" id="IPR048883">
    <property type="entry name" value="Nup188_N-subdom_III"/>
</dbReference>
<comment type="similarity">
    <text evidence="8">Belongs to the Nup188 family.</text>
</comment>
<keyword evidence="2" id="KW-0813">Transport</keyword>
<evidence type="ECO:0000256" key="2">
    <source>
        <dbReference type="ARBA" id="ARBA00022448"/>
    </source>
</evidence>
<dbReference type="Pfam" id="PF21093">
    <property type="entry name" value="Nup188_N-subdom_III"/>
    <property type="match status" value="1"/>
</dbReference>
<evidence type="ECO:0000256" key="3">
    <source>
        <dbReference type="ARBA" id="ARBA00022816"/>
    </source>
</evidence>
<dbReference type="PANTHER" id="PTHR31431:SF1">
    <property type="entry name" value="NUCLEOPORIN NUP188"/>
    <property type="match status" value="1"/>
</dbReference>
<keyword evidence="6" id="KW-0906">Nuclear pore complex</keyword>
<dbReference type="PANTHER" id="PTHR31431">
    <property type="entry name" value="NUCLEOPORIN NUP188 HOMOLOG"/>
    <property type="match status" value="1"/>
</dbReference>
<evidence type="ECO:0000313" key="14">
    <source>
        <dbReference type="EMBL" id="CRG89640.1"/>
    </source>
</evidence>
<evidence type="ECO:0000256" key="9">
    <source>
        <dbReference type="ARBA" id="ARBA00040174"/>
    </source>
</evidence>
<comment type="subcellular location">
    <subcellularLocation>
        <location evidence="1">Nucleus</location>
        <location evidence="1">Nuclear pore complex</location>
    </subcellularLocation>
</comment>
<dbReference type="OrthoDB" id="102511at2759"/>
<evidence type="ECO:0000256" key="7">
    <source>
        <dbReference type="ARBA" id="ARBA00023242"/>
    </source>
</evidence>
<dbReference type="InterPro" id="IPR041634">
    <property type="entry name" value="Nup188_C"/>
</dbReference>
<keyword evidence="3" id="KW-0509">mRNA transport</keyword>
<evidence type="ECO:0000259" key="11">
    <source>
        <dbReference type="Pfam" id="PF10487"/>
    </source>
</evidence>